<dbReference type="Pfam" id="PF02932">
    <property type="entry name" value="Neur_chan_memb"/>
    <property type="match status" value="1"/>
</dbReference>
<dbReference type="CDD" id="cd19049">
    <property type="entry name" value="LGIC_TM_anion"/>
    <property type="match status" value="1"/>
</dbReference>
<evidence type="ECO:0000256" key="6">
    <source>
        <dbReference type="ARBA" id="ARBA00022729"/>
    </source>
</evidence>
<keyword evidence="9 11" id="KW-0472">Membrane</keyword>
<dbReference type="GO" id="GO:0098794">
    <property type="term" value="C:postsynapse"/>
    <property type="evidence" value="ECO:0007669"/>
    <property type="project" value="GOC"/>
</dbReference>
<dbReference type="AlphaFoldDB" id="A7S8M2"/>
<evidence type="ECO:0000313" key="14">
    <source>
        <dbReference type="EMBL" id="EDO40010.1"/>
    </source>
</evidence>
<dbReference type="InterPro" id="IPR006028">
    <property type="entry name" value="GABAA/Glycine_rcpt"/>
</dbReference>
<comment type="subcellular location">
    <subcellularLocation>
        <location evidence="2">Cell membrane</location>
    </subcellularLocation>
    <subcellularLocation>
        <location evidence="1">Membrane</location>
        <topology evidence="1">Multi-pass membrane protein</topology>
    </subcellularLocation>
</comment>
<feature type="transmembrane region" description="Helical" evidence="11">
    <location>
        <begin position="216"/>
        <end position="236"/>
    </location>
</feature>
<dbReference type="STRING" id="45351.A7S8M2"/>
<dbReference type="InterPro" id="IPR006029">
    <property type="entry name" value="Neurotrans-gated_channel_TM"/>
</dbReference>
<dbReference type="EMBL" id="DS469598">
    <property type="protein sequence ID" value="EDO40010.1"/>
    <property type="molecule type" value="Genomic_DNA"/>
</dbReference>
<sequence length="303" mass="34776">NSLDELLDVMVNCYDNRVRPTYPDNGPVNIQVDLFIQSVSKFSVINMEYSMTLYIRQRWLDQRLAYGDMFPEDFITLGQEMVSQIWTPDTYIVNKKQSMTNSGHGMSMFIRISRNGSVIFSAENTLVLVCQMDLRNFPMDEQQCDFKIESYGFTMKDVVYKWLDDPKQKTIETAEGLDATEFSIVSLKTMENISVFNLGNFSSLTMRIYLDRRTTYYVIQIYIPCSMIVMLSWISFWLDYKSVPARTALGITTVLAMTTLLFGIQSSLPGVPYIKAVDQFLIVSFACVFVALIEFAVVNFISS</sequence>
<keyword evidence="8 11" id="KW-0406">Ion transport</keyword>
<dbReference type="SUPFAM" id="SSF90112">
    <property type="entry name" value="Neurotransmitter-gated ion-channel transmembrane pore"/>
    <property type="match status" value="1"/>
</dbReference>
<dbReference type="InterPro" id="IPR038050">
    <property type="entry name" value="Neuro_actylchol_rec"/>
</dbReference>
<dbReference type="InterPro" id="IPR006202">
    <property type="entry name" value="Neur_chan_lig-bd"/>
</dbReference>
<dbReference type="Pfam" id="PF02931">
    <property type="entry name" value="Neur_chan_LBD"/>
    <property type="match status" value="1"/>
</dbReference>
<keyword evidence="15" id="KW-1185">Reference proteome</keyword>
<keyword evidence="6" id="KW-0732">Signal</keyword>
<evidence type="ECO:0000256" key="2">
    <source>
        <dbReference type="ARBA" id="ARBA00004236"/>
    </source>
</evidence>
<evidence type="ECO:0000256" key="9">
    <source>
        <dbReference type="ARBA" id="ARBA00023136"/>
    </source>
</evidence>
<evidence type="ECO:0000256" key="1">
    <source>
        <dbReference type="ARBA" id="ARBA00004141"/>
    </source>
</evidence>
<evidence type="ECO:0000256" key="5">
    <source>
        <dbReference type="ARBA" id="ARBA00022692"/>
    </source>
</evidence>
<feature type="non-terminal residue" evidence="14">
    <location>
        <position position="303"/>
    </location>
</feature>
<dbReference type="Proteomes" id="UP000001593">
    <property type="component" value="Unassembled WGS sequence"/>
</dbReference>
<evidence type="ECO:0000259" key="13">
    <source>
        <dbReference type="Pfam" id="PF02932"/>
    </source>
</evidence>
<feature type="transmembrane region" description="Helical" evidence="11">
    <location>
        <begin position="248"/>
        <end position="268"/>
    </location>
</feature>
<dbReference type="CDD" id="cd18990">
    <property type="entry name" value="LGIC_ECD_GABAAR"/>
    <property type="match status" value="1"/>
</dbReference>
<evidence type="ECO:0000256" key="8">
    <source>
        <dbReference type="ARBA" id="ARBA00023065"/>
    </source>
</evidence>
<evidence type="ECO:0000256" key="3">
    <source>
        <dbReference type="ARBA" id="ARBA00022448"/>
    </source>
</evidence>
<evidence type="ECO:0000256" key="11">
    <source>
        <dbReference type="RuleBase" id="RU000687"/>
    </source>
</evidence>
<keyword evidence="3 11" id="KW-0813">Transport</keyword>
<dbReference type="GO" id="GO:0005886">
    <property type="term" value="C:plasma membrane"/>
    <property type="evidence" value="ECO:0007669"/>
    <property type="project" value="UniProtKB-SubCell"/>
</dbReference>
<dbReference type="InterPro" id="IPR036734">
    <property type="entry name" value="Neur_chan_lig-bd_sf"/>
</dbReference>
<name>A7S8M2_NEMVE</name>
<accession>A7S8M2</accession>
<dbReference type="PROSITE" id="PS00236">
    <property type="entry name" value="NEUROTR_ION_CHANNEL"/>
    <property type="match status" value="1"/>
</dbReference>
<dbReference type="Gene3D" id="1.20.58.390">
    <property type="entry name" value="Neurotransmitter-gated ion-channel transmembrane domain"/>
    <property type="match status" value="1"/>
</dbReference>
<dbReference type="GO" id="GO:0004888">
    <property type="term" value="F:transmembrane signaling receptor activity"/>
    <property type="evidence" value="ECO:0007669"/>
    <property type="project" value="InterPro"/>
</dbReference>
<keyword evidence="7 11" id="KW-1133">Transmembrane helix</keyword>
<evidence type="ECO:0000256" key="10">
    <source>
        <dbReference type="ARBA" id="ARBA00023303"/>
    </source>
</evidence>
<dbReference type="PhylomeDB" id="A7S8M2"/>
<dbReference type="PANTHER" id="PTHR18945">
    <property type="entry name" value="NEUROTRANSMITTER GATED ION CHANNEL"/>
    <property type="match status" value="1"/>
</dbReference>
<feature type="transmembrane region" description="Helical" evidence="11">
    <location>
        <begin position="280"/>
        <end position="301"/>
    </location>
</feature>
<evidence type="ECO:0000256" key="4">
    <source>
        <dbReference type="ARBA" id="ARBA00022475"/>
    </source>
</evidence>
<dbReference type="Gene3D" id="2.70.170.10">
    <property type="entry name" value="Neurotransmitter-gated ion-channel ligand-binding domain"/>
    <property type="match status" value="1"/>
</dbReference>
<evidence type="ECO:0000256" key="7">
    <source>
        <dbReference type="ARBA" id="ARBA00022989"/>
    </source>
</evidence>
<dbReference type="GO" id="GO:1902476">
    <property type="term" value="P:chloride transmembrane transport"/>
    <property type="evidence" value="ECO:0000318"/>
    <property type="project" value="GO_Central"/>
</dbReference>
<dbReference type="InterPro" id="IPR006201">
    <property type="entry name" value="Neur_channel"/>
</dbReference>
<dbReference type="eggNOG" id="KOG3644">
    <property type="taxonomic scope" value="Eukaryota"/>
</dbReference>
<organism evidence="14 15">
    <name type="scientific">Nematostella vectensis</name>
    <name type="common">Starlet sea anemone</name>
    <dbReference type="NCBI Taxonomy" id="45351"/>
    <lineage>
        <taxon>Eukaryota</taxon>
        <taxon>Metazoa</taxon>
        <taxon>Cnidaria</taxon>
        <taxon>Anthozoa</taxon>
        <taxon>Hexacorallia</taxon>
        <taxon>Actiniaria</taxon>
        <taxon>Edwardsiidae</taxon>
        <taxon>Nematostella</taxon>
    </lineage>
</organism>
<evidence type="ECO:0000259" key="12">
    <source>
        <dbReference type="Pfam" id="PF02931"/>
    </source>
</evidence>
<dbReference type="FunFam" id="2.70.170.10:FF:000126">
    <property type="entry name" value="Predicted protein"/>
    <property type="match status" value="1"/>
</dbReference>
<dbReference type="GO" id="GO:0005231">
    <property type="term" value="F:excitatory extracellular ligand-gated monoatomic ion channel activity"/>
    <property type="evidence" value="ECO:0000318"/>
    <property type="project" value="GO_Central"/>
</dbReference>
<dbReference type="InParanoid" id="A7S8M2"/>
<proteinExistence type="inferred from homology"/>
<comment type="caution">
    <text evidence="11">Lacks conserved residue(s) required for the propagation of feature annotation.</text>
</comment>
<dbReference type="NCBIfam" id="TIGR00860">
    <property type="entry name" value="LIC"/>
    <property type="match status" value="1"/>
</dbReference>
<comment type="similarity">
    <text evidence="11">Belongs to the ligand-gated ion channel (TC 1.A.9) family.</text>
</comment>
<protein>
    <submittedName>
        <fullName evidence="14">Uncharacterized protein</fullName>
    </submittedName>
</protein>
<reference evidence="14 15" key="1">
    <citation type="journal article" date="2007" name="Science">
        <title>Sea anemone genome reveals ancestral eumetazoan gene repertoire and genomic organization.</title>
        <authorList>
            <person name="Putnam N.H."/>
            <person name="Srivastava M."/>
            <person name="Hellsten U."/>
            <person name="Dirks B."/>
            <person name="Chapman J."/>
            <person name="Salamov A."/>
            <person name="Terry A."/>
            <person name="Shapiro H."/>
            <person name="Lindquist E."/>
            <person name="Kapitonov V.V."/>
            <person name="Jurka J."/>
            <person name="Genikhovich G."/>
            <person name="Grigoriev I.V."/>
            <person name="Lucas S.M."/>
            <person name="Steele R.E."/>
            <person name="Finnerty J.R."/>
            <person name="Technau U."/>
            <person name="Martindale M.Q."/>
            <person name="Rokhsar D.S."/>
        </authorList>
    </citation>
    <scope>NUCLEOTIDE SEQUENCE [LARGE SCALE GENOMIC DNA]</scope>
    <source>
        <strain evidence="15">CH2 X CH6</strain>
    </source>
</reference>
<dbReference type="SUPFAM" id="SSF63712">
    <property type="entry name" value="Nicotinic receptor ligand binding domain-like"/>
    <property type="match status" value="1"/>
</dbReference>
<dbReference type="OMA" id="TAPIDRY"/>
<dbReference type="HOGENOM" id="CLU_010920_3_3_1"/>
<dbReference type="PRINTS" id="PR00253">
    <property type="entry name" value="GABAARECEPTR"/>
</dbReference>
<keyword evidence="5 11" id="KW-0812">Transmembrane</keyword>
<keyword evidence="4" id="KW-1003">Cell membrane</keyword>
<dbReference type="PRINTS" id="PR00252">
    <property type="entry name" value="NRIONCHANNEL"/>
</dbReference>
<feature type="non-terminal residue" evidence="14">
    <location>
        <position position="1"/>
    </location>
</feature>
<dbReference type="KEGG" id="nve:5511690"/>
<evidence type="ECO:0000313" key="15">
    <source>
        <dbReference type="Proteomes" id="UP000001593"/>
    </source>
</evidence>
<feature type="domain" description="Neurotransmitter-gated ion-channel transmembrane" evidence="13">
    <location>
        <begin position="221"/>
        <end position="302"/>
    </location>
</feature>
<keyword evidence="10 11" id="KW-0407">Ion channel</keyword>
<dbReference type="InterPro" id="IPR018000">
    <property type="entry name" value="Neurotransmitter_ion_chnl_CS"/>
</dbReference>
<dbReference type="InterPro" id="IPR036719">
    <property type="entry name" value="Neuro-gated_channel_TM_sf"/>
</dbReference>
<gene>
    <name evidence="14" type="ORF">NEMVEDRAFT_v1g12563</name>
</gene>
<feature type="domain" description="Neurotransmitter-gated ion-channel ligand-binding" evidence="12">
    <location>
        <begin position="5"/>
        <end position="214"/>
    </location>
</feature>